<name>A0A261FNE5_9BIFI</name>
<dbReference type="PANTHER" id="PTHR37694:SF1">
    <property type="entry name" value="SLR8022 PROTEIN"/>
    <property type="match status" value="1"/>
</dbReference>
<evidence type="ECO:0000256" key="1">
    <source>
        <dbReference type="SAM" id="MobiDB-lite"/>
    </source>
</evidence>
<dbReference type="CDD" id="cd02230">
    <property type="entry name" value="cupin_HP0902-like"/>
    <property type="match status" value="1"/>
</dbReference>
<protein>
    <recommendedName>
        <fullName evidence="2">Cupin type-2 domain-containing protein</fullName>
    </recommendedName>
</protein>
<feature type="compositionally biased region" description="Low complexity" evidence="1">
    <location>
        <begin position="1"/>
        <end position="18"/>
    </location>
</feature>
<feature type="region of interest" description="Disordered" evidence="1">
    <location>
        <begin position="1"/>
        <end position="24"/>
    </location>
</feature>
<dbReference type="Pfam" id="PF07883">
    <property type="entry name" value="Cupin_2"/>
    <property type="match status" value="1"/>
</dbReference>
<evidence type="ECO:0000313" key="4">
    <source>
        <dbReference type="Proteomes" id="UP000216871"/>
    </source>
</evidence>
<gene>
    <name evidence="3" type="ORF">BMYO_0807</name>
</gene>
<organism evidence="3 4">
    <name type="scientific">Bifidobacterium myosotis</name>
    <dbReference type="NCBI Taxonomy" id="1630166"/>
    <lineage>
        <taxon>Bacteria</taxon>
        <taxon>Bacillati</taxon>
        <taxon>Actinomycetota</taxon>
        <taxon>Actinomycetes</taxon>
        <taxon>Bifidobacteriales</taxon>
        <taxon>Bifidobacteriaceae</taxon>
        <taxon>Bifidobacterium</taxon>
    </lineage>
</organism>
<proteinExistence type="predicted"/>
<accession>A0A261FNE5</accession>
<sequence length="132" mass="14184">MTNGATPNTTTPNSTASEATDETNAGQPMVMEFIDALAPMVEVQPEATVSRTVMQVEGANVVLFSFDKGQELSEHTVAMPVLVQCLEGHLKVTGGGRTVDLVPGGILHFPTRLPHAVYAEEASKMMLIMMRR</sequence>
<keyword evidence="4" id="KW-1185">Reference proteome</keyword>
<evidence type="ECO:0000259" key="2">
    <source>
        <dbReference type="Pfam" id="PF07883"/>
    </source>
</evidence>
<dbReference type="Proteomes" id="UP000216871">
    <property type="component" value="Unassembled WGS sequence"/>
</dbReference>
<dbReference type="Gene3D" id="2.60.120.10">
    <property type="entry name" value="Jelly Rolls"/>
    <property type="match status" value="1"/>
</dbReference>
<dbReference type="InterPro" id="IPR013096">
    <property type="entry name" value="Cupin_2"/>
</dbReference>
<feature type="domain" description="Cupin type-2" evidence="2">
    <location>
        <begin position="64"/>
        <end position="129"/>
    </location>
</feature>
<evidence type="ECO:0000313" key="3">
    <source>
        <dbReference type="EMBL" id="OZG60346.1"/>
    </source>
</evidence>
<reference evidence="3 4" key="1">
    <citation type="journal article" date="2017" name="BMC Genomics">
        <title>Comparative genomic and phylogenomic analyses of the Bifidobacteriaceae family.</title>
        <authorList>
            <person name="Lugli G.A."/>
            <person name="Milani C."/>
            <person name="Turroni F."/>
            <person name="Duranti S."/>
            <person name="Mancabelli L."/>
            <person name="Mangifesta M."/>
            <person name="Ferrario C."/>
            <person name="Modesto M."/>
            <person name="Mattarelli P."/>
            <person name="Jiri K."/>
            <person name="van Sinderen D."/>
            <person name="Ventura M."/>
        </authorList>
    </citation>
    <scope>NUCLEOTIDE SEQUENCE [LARGE SCALE GENOMIC DNA]</scope>
    <source>
        <strain evidence="3 4">DSM 100196</strain>
    </source>
</reference>
<dbReference type="InterPro" id="IPR011051">
    <property type="entry name" value="RmlC_Cupin_sf"/>
</dbReference>
<comment type="caution">
    <text evidence="3">The sequence shown here is derived from an EMBL/GenBank/DDBJ whole genome shotgun (WGS) entry which is preliminary data.</text>
</comment>
<dbReference type="SUPFAM" id="SSF51182">
    <property type="entry name" value="RmlC-like cupins"/>
    <property type="match status" value="1"/>
</dbReference>
<dbReference type="PANTHER" id="PTHR37694">
    <property type="entry name" value="SLR8022 PROTEIN"/>
    <property type="match status" value="1"/>
</dbReference>
<dbReference type="InterPro" id="IPR014710">
    <property type="entry name" value="RmlC-like_jellyroll"/>
</dbReference>
<dbReference type="AlphaFoldDB" id="A0A261FNE5"/>
<dbReference type="EMBL" id="MWWW01000008">
    <property type="protein sequence ID" value="OZG60346.1"/>
    <property type="molecule type" value="Genomic_DNA"/>
</dbReference>